<gene>
    <name evidence="2" type="ORF">BDD14_2861</name>
</gene>
<dbReference type="AlphaFoldDB" id="A0A4Q7YVG6"/>
<accession>A0A4Q7YVG6</accession>
<dbReference type="EMBL" id="SHKW01000001">
    <property type="protein sequence ID" value="RZU41344.1"/>
    <property type="molecule type" value="Genomic_DNA"/>
</dbReference>
<dbReference type="RefSeq" id="WP_207231734.1">
    <property type="nucleotide sequence ID" value="NZ_SHKW01000001.1"/>
</dbReference>
<dbReference type="SUPFAM" id="SSF56300">
    <property type="entry name" value="Metallo-dependent phosphatases"/>
    <property type="match status" value="1"/>
</dbReference>
<evidence type="ECO:0000313" key="3">
    <source>
        <dbReference type="Proteomes" id="UP000292958"/>
    </source>
</evidence>
<protein>
    <submittedName>
        <fullName evidence="2">Icc-related predicted phosphoesterase</fullName>
    </submittedName>
</protein>
<dbReference type="Proteomes" id="UP000292958">
    <property type="component" value="Unassembled WGS sequence"/>
</dbReference>
<sequence>MAKTSAIRIVCISDTHGQHRKLKVSAGDVLIHAGDFMLSGRRLEEIVDFDDWLETLPHRHKIVVAGNHDLLFEAYPELAQARLKNARYLENAGAEVLGLRIWGSPIQPTFHNWAFNVDRGAAIRRYWKKIPANTDVLITHGPPFETLDKANILGSHLGCEELAKVVSKIKPRLHVFGHIHGGYGKEAADGSTTFVNCAVVDERYVLAHAPIVVDLPNSQRPFRT</sequence>
<organism evidence="2 3">
    <name type="scientific">Edaphobacter modestus</name>
    <dbReference type="NCBI Taxonomy" id="388466"/>
    <lineage>
        <taxon>Bacteria</taxon>
        <taxon>Pseudomonadati</taxon>
        <taxon>Acidobacteriota</taxon>
        <taxon>Terriglobia</taxon>
        <taxon>Terriglobales</taxon>
        <taxon>Acidobacteriaceae</taxon>
        <taxon>Edaphobacter</taxon>
    </lineage>
</organism>
<dbReference type="InterPro" id="IPR004843">
    <property type="entry name" value="Calcineurin-like_PHP"/>
</dbReference>
<dbReference type="GO" id="GO:0016787">
    <property type="term" value="F:hydrolase activity"/>
    <property type="evidence" value="ECO:0007669"/>
    <property type="project" value="InterPro"/>
</dbReference>
<dbReference type="CDD" id="cd07379">
    <property type="entry name" value="MPP_239FB"/>
    <property type="match status" value="1"/>
</dbReference>
<dbReference type="InterPro" id="IPR029052">
    <property type="entry name" value="Metallo-depent_PP-like"/>
</dbReference>
<dbReference type="InterPro" id="IPR051693">
    <property type="entry name" value="UPF0046_metallophosphoest"/>
</dbReference>
<reference evidence="2 3" key="1">
    <citation type="submission" date="2019-02" db="EMBL/GenBank/DDBJ databases">
        <title>Genomic Encyclopedia of Archaeal and Bacterial Type Strains, Phase II (KMG-II): from individual species to whole genera.</title>
        <authorList>
            <person name="Goeker M."/>
        </authorList>
    </citation>
    <scope>NUCLEOTIDE SEQUENCE [LARGE SCALE GENOMIC DNA]</scope>
    <source>
        <strain evidence="2 3">DSM 18101</strain>
    </source>
</reference>
<evidence type="ECO:0000313" key="2">
    <source>
        <dbReference type="EMBL" id="RZU41344.1"/>
    </source>
</evidence>
<dbReference type="PANTHER" id="PTHR12905">
    <property type="entry name" value="METALLOPHOSPHOESTERASE"/>
    <property type="match status" value="1"/>
</dbReference>
<feature type="domain" description="Calcineurin-like phosphoesterase" evidence="1">
    <location>
        <begin position="7"/>
        <end position="181"/>
    </location>
</feature>
<dbReference type="PANTHER" id="PTHR12905:SF0">
    <property type="entry name" value="CALCINEURIN-LIKE PHOSPHOESTERASE DOMAIN-CONTAINING PROTEIN"/>
    <property type="match status" value="1"/>
</dbReference>
<comment type="caution">
    <text evidence="2">The sequence shown here is derived from an EMBL/GenBank/DDBJ whole genome shotgun (WGS) entry which is preliminary data.</text>
</comment>
<evidence type="ECO:0000259" key="1">
    <source>
        <dbReference type="Pfam" id="PF00149"/>
    </source>
</evidence>
<dbReference type="Gene3D" id="3.60.21.10">
    <property type="match status" value="1"/>
</dbReference>
<dbReference type="Pfam" id="PF00149">
    <property type="entry name" value="Metallophos"/>
    <property type="match status" value="1"/>
</dbReference>
<keyword evidence="3" id="KW-1185">Reference proteome</keyword>
<proteinExistence type="predicted"/>
<name>A0A4Q7YVG6_9BACT</name>